<sequence>MRNDIKDDFDHVPSLRADIGDDDDFVPTAATSMRSRPAPVVKVKSASTGPLWALVGALLFAFVGLAWWSFQQISLMGQQLVATQESFARISEEAAGRLQDISGKVVASEANVNTGSEALKLQIKQLESQLLEQGKQQLGVAGQATELDQRLAQMSASTTELTTANTQMQAQVQTLATELTALKAAQAEAAKLNAEVKELSTDVAALKKQGNPATAIARLEQDLLVIKSELDNRAATEGPSNKEFDVFRIQTTRNITTLQTQMQNLQREVSAPARLTPLGQ</sequence>
<dbReference type="AlphaFoldDB" id="A0AAW5A959"/>
<proteinExistence type="predicted"/>
<comment type="caution">
    <text evidence="3">The sequence shown here is derived from an EMBL/GenBank/DDBJ whole genome shotgun (WGS) entry which is preliminary data.</text>
</comment>
<keyword evidence="2" id="KW-0472">Membrane</keyword>
<reference evidence="3 4" key="1">
    <citation type="submission" date="2019-11" db="EMBL/GenBank/DDBJ databases">
        <title>Epiphytic Pseudomonas syringae from cherry orchards.</title>
        <authorList>
            <person name="Hulin M.T."/>
        </authorList>
    </citation>
    <scope>NUCLEOTIDE SEQUENCE [LARGE SCALE GENOMIC DNA]</scope>
    <source>
        <strain evidence="3 4">PA-6-9F</strain>
    </source>
</reference>
<keyword evidence="4" id="KW-1185">Reference proteome</keyword>
<dbReference type="Gene3D" id="1.20.58.130">
    <property type="match status" value="1"/>
</dbReference>
<accession>A0AAW5A959</accession>
<dbReference type="RefSeq" id="WP_092237763.1">
    <property type="nucleotide sequence ID" value="NZ_CAXAPX010000005.1"/>
</dbReference>
<dbReference type="GeneID" id="55541841"/>
<feature type="coiled-coil region" evidence="1">
    <location>
        <begin position="165"/>
        <end position="209"/>
    </location>
</feature>
<feature type="transmembrane region" description="Helical" evidence="2">
    <location>
        <begin position="51"/>
        <end position="70"/>
    </location>
</feature>
<dbReference type="Proteomes" id="UP000814172">
    <property type="component" value="Unassembled WGS sequence"/>
</dbReference>
<organism evidence="3 4">
    <name type="scientific">Pseudomonas proteolytica</name>
    <dbReference type="NCBI Taxonomy" id="219574"/>
    <lineage>
        <taxon>Bacteria</taxon>
        <taxon>Pseudomonadati</taxon>
        <taxon>Pseudomonadota</taxon>
        <taxon>Gammaproteobacteria</taxon>
        <taxon>Pseudomonadales</taxon>
        <taxon>Pseudomonadaceae</taxon>
        <taxon>Pseudomonas</taxon>
    </lineage>
</organism>
<name>A0AAW5A959_9PSED</name>
<protein>
    <submittedName>
        <fullName evidence="3">ATPase</fullName>
    </submittedName>
</protein>
<keyword evidence="2" id="KW-1133">Transmembrane helix</keyword>
<evidence type="ECO:0000313" key="4">
    <source>
        <dbReference type="Proteomes" id="UP000814172"/>
    </source>
</evidence>
<keyword evidence="2" id="KW-0812">Transmembrane</keyword>
<evidence type="ECO:0000256" key="2">
    <source>
        <dbReference type="SAM" id="Phobius"/>
    </source>
</evidence>
<evidence type="ECO:0000313" key="3">
    <source>
        <dbReference type="EMBL" id="MCF5057767.1"/>
    </source>
</evidence>
<keyword evidence="1" id="KW-0175">Coiled coil</keyword>
<dbReference type="EMBL" id="WKEW01000033">
    <property type="protein sequence ID" value="MCF5057767.1"/>
    <property type="molecule type" value="Genomic_DNA"/>
</dbReference>
<evidence type="ECO:0000256" key="1">
    <source>
        <dbReference type="SAM" id="Coils"/>
    </source>
</evidence>
<gene>
    <name evidence="3" type="ORF">GIW75_12455</name>
</gene>